<dbReference type="PANTHER" id="PTHR20854">
    <property type="entry name" value="INOSITOL MONOPHOSPHATASE"/>
    <property type="match status" value="1"/>
</dbReference>
<dbReference type="PROSITE" id="PS00629">
    <property type="entry name" value="IMP_1"/>
    <property type="match status" value="1"/>
</dbReference>
<feature type="binding site" evidence="5">
    <location>
        <position position="92"/>
    </location>
    <ligand>
        <name>Mg(2+)</name>
        <dbReference type="ChEBI" id="CHEBI:18420"/>
        <label>1</label>
        <note>catalytic</note>
    </ligand>
</feature>
<evidence type="ECO:0000256" key="4">
    <source>
        <dbReference type="ARBA" id="ARBA00022842"/>
    </source>
</evidence>
<name>A0A847SB81_9NEIS</name>
<sequence>MLDPERYLPAVCDLVRTVAHREIMPRFLSGQYARKVDGSLLTEADLATQSALVEGLTRIIPFPVMGEEMSKEEQQRLWQAGDSGLWCLDPIDGTTNFIHGLPYFATSVALMQHGRSVLGVIYNPVSNELFSAVAGKGAWLNGQPLPLKRHVPRMCDAIAGVEIKWLSGKLPARLMSVAPYGSQRNLGASTLDWCYVAAGRFDLYLHGGQKLWDYAAGALILQEAGGCMSTLQSPQFWQDVVWTRSAVAALDPGLFETWQKWVWANR</sequence>
<comment type="cofactor">
    <cofactor evidence="5">
        <name>Mg(2+)</name>
        <dbReference type="ChEBI" id="CHEBI:18420"/>
    </cofactor>
</comment>
<evidence type="ECO:0000256" key="3">
    <source>
        <dbReference type="ARBA" id="ARBA00022801"/>
    </source>
</evidence>
<dbReference type="InterPro" id="IPR000760">
    <property type="entry name" value="Inositol_monophosphatase-like"/>
</dbReference>
<dbReference type="InterPro" id="IPR020583">
    <property type="entry name" value="Inositol_monoP_metal-BS"/>
</dbReference>
<dbReference type="PANTHER" id="PTHR20854:SF4">
    <property type="entry name" value="INOSITOL-1-MONOPHOSPHATASE-RELATED"/>
    <property type="match status" value="1"/>
</dbReference>
<dbReference type="PROSITE" id="PS00630">
    <property type="entry name" value="IMP_2"/>
    <property type="match status" value="1"/>
</dbReference>
<evidence type="ECO:0000313" key="7">
    <source>
        <dbReference type="Proteomes" id="UP000587991"/>
    </source>
</evidence>
<evidence type="ECO:0000256" key="1">
    <source>
        <dbReference type="ARBA" id="ARBA00009759"/>
    </source>
</evidence>
<evidence type="ECO:0000256" key="2">
    <source>
        <dbReference type="ARBA" id="ARBA00022723"/>
    </source>
</evidence>
<feature type="binding site" evidence="5">
    <location>
        <position position="91"/>
    </location>
    <ligand>
        <name>Mg(2+)</name>
        <dbReference type="ChEBI" id="CHEBI:18420"/>
        <label>1</label>
        <note>catalytic</note>
    </ligand>
</feature>
<protein>
    <submittedName>
        <fullName evidence="6">Inositol monophosphatase family protein</fullName>
    </submittedName>
</protein>
<keyword evidence="2 5" id="KW-0479">Metal-binding</keyword>
<feature type="binding site" evidence="5">
    <location>
        <position position="213"/>
    </location>
    <ligand>
        <name>Mg(2+)</name>
        <dbReference type="ChEBI" id="CHEBI:18420"/>
        <label>1</label>
        <note>catalytic</note>
    </ligand>
</feature>
<dbReference type="Gene3D" id="3.40.190.80">
    <property type="match status" value="1"/>
</dbReference>
<keyword evidence="3" id="KW-0378">Hydrolase</keyword>
<dbReference type="EMBL" id="JABAIM010000003">
    <property type="protein sequence ID" value="NLR76155.1"/>
    <property type="molecule type" value="Genomic_DNA"/>
</dbReference>
<dbReference type="AlphaFoldDB" id="A0A847SB81"/>
<dbReference type="GO" id="GO:0007165">
    <property type="term" value="P:signal transduction"/>
    <property type="evidence" value="ECO:0007669"/>
    <property type="project" value="TreeGrafter"/>
</dbReference>
<dbReference type="Pfam" id="PF00459">
    <property type="entry name" value="Inositol_P"/>
    <property type="match status" value="1"/>
</dbReference>
<feature type="binding site" evidence="5">
    <location>
        <position position="67"/>
    </location>
    <ligand>
        <name>Mg(2+)</name>
        <dbReference type="ChEBI" id="CHEBI:18420"/>
        <label>1</label>
        <note>catalytic</note>
    </ligand>
</feature>
<keyword evidence="4 5" id="KW-0460">Magnesium</keyword>
<accession>A0A847SB81</accession>
<dbReference type="RefSeq" id="WP_168877826.1">
    <property type="nucleotide sequence ID" value="NZ_JABAIM010000003.1"/>
</dbReference>
<evidence type="ECO:0000256" key="5">
    <source>
        <dbReference type="PIRSR" id="PIRSR600760-2"/>
    </source>
</evidence>
<evidence type="ECO:0000313" key="6">
    <source>
        <dbReference type="EMBL" id="NLR76155.1"/>
    </source>
</evidence>
<comment type="caution">
    <text evidence="6">The sequence shown here is derived from an EMBL/GenBank/DDBJ whole genome shotgun (WGS) entry which is preliminary data.</text>
</comment>
<keyword evidence="7" id="KW-1185">Reference proteome</keyword>
<dbReference type="CDD" id="cd01637">
    <property type="entry name" value="IMPase_like"/>
    <property type="match status" value="1"/>
</dbReference>
<dbReference type="GO" id="GO:0008934">
    <property type="term" value="F:inositol monophosphate 1-phosphatase activity"/>
    <property type="evidence" value="ECO:0007669"/>
    <property type="project" value="TreeGrafter"/>
</dbReference>
<dbReference type="InterPro" id="IPR020550">
    <property type="entry name" value="Inositol_monophosphatase_CS"/>
</dbReference>
<dbReference type="GO" id="GO:0006020">
    <property type="term" value="P:inositol metabolic process"/>
    <property type="evidence" value="ECO:0007669"/>
    <property type="project" value="TreeGrafter"/>
</dbReference>
<reference evidence="6 7" key="1">
    <citation type="submission" date="2020-04" db="EMBL/GenBank/DDBJ databases">
        <title>Draft genome of Leeia sp. IMCC25680.</title>
        <authorList>
            <person name="Song J."/>
            <person name="Cho J.-C."/>
        </authorList>
    </citation>
    <scope>NUCLEOTIDE SEQUENCE [LARGE SCALE GENOMIC DNA]</scope>
    <source>
        <strain evidence="6 7">IMCC25680</strain>
    </source>
</reference>
<dbReference type="Gene3D" id="3.30.540.10">
    <property type="entry name" value="Fructose-1,6-Bisphosphatase, subunit A, domain 1"/>
    <property type="match status" value="1"/>
</dbReference>
<dbReference type="GO" id="GO:0046854">
    <property type="term" value="P:phosphatidylinositol phosphate biosynthetic process"/>
    <property type="evidence" value="ECO:0007669"/>
    <property type="project" value="InterPro"/>
</dbReference>
<feature type="binding site" evidence="5">
    <location>
        <position position="89"/>
    </location>
    <ligand>
        <name>Mg(2+)</name>
        <dbReference type="ChEBI" id="CHEBI:18420"/>
        <label>1</label>
        <note>catalytic</note>
    </ligand>
</feature>
<dbReference type="SUPFAM" id="SSF56655">
    <property type="entry name" value="Carbohydrate phosphatase"/>
    <property type="match status" value="1"/>
</dbReference>
<dbReference type="PRINTS" id="PR00377">
    <property type="entry name" value="IMPHPHTASES"/>
</dbReference>
<proteinExistence type="inferred from homology"/>
<gene>
    <name evidence="6" type="ORF">HF682_13400</name>
</gene>
<comment type="similarity">
    <text evidence="1">Belongs to the inositol monophosphatase superfamily.</text>
</comment>
<dbReference type="GO" id="GO:0046872">
    <property type="term" value="F:metal ion binding"/>
    <property type="evidence" value="ECO:0007669"/>
    <property type="project" value="UniProtKB-KW"/>
</dbReference>
<dbReference type="Proteomes" id="UP000587991">
    <property type="component" value="Unassembled WGS sequence"/>
</dbReference>
<organism evidence="6 7">
    <name type="scientific">Leeia aquatica</name>
    <dbReference type="NCBI Taxonomy" id="2725557"/>
    <lineage>
        <taxon>Bacteria</taxon>
        <taxon>Pseudomonadati</taxon>
        <taxon>Pseudomonadota</taxon>
        <taxon>Betaproteobacteria</taxon>
        <taxon>Neisseriales</taxon>
        <taxon>Leeiaceae</taxon>
        <taxon>Leeia</taxon>
    </lineage>
</organism>